<evidence type="ECO:0000313" key="3">
    <source>
        <dbReference type="Proteomes" id="UP000319499"/>
    </source>
</evidence>
<dbReference type="InterPro" id="IPR043519">
    <property type="entry name" value="NT_sf"/>
</dbReference>
<dbReference type="RefSeq" id="WP_146292990.1">
    <property type="nucleotide sequence ID" value="NZ_SELH01000024.1"/>
</dbReference>
<reference evidence="2 3" key="1">
    <citation type="submission" date="2019-02" db="EMBL/GenBank/DDBJ databases">
        <title>Apibacter muscae sp. nov.: a novel member of the house fly microbiota.</title>
        <authorList>
            <person name="Park R."/>
        </authorList>
    </citation>
    <scope>NUCLEOTIDE SEQUENCE [LARGE SCALE GENOMIC DNA]</scope>
    <source>
        <strain evidence="2 3">AL1</strain>
    </source>
</reference>
<evidence type="ECO:0000313" key="2">
    <source>
        <dbReference type="EMBL" id="TWP27052.1"/>
    </source>
</evidence>
<comment type="caution">
    <text evidence="2">The sequence shown here is derived from an EMBL/GenBank/DDBJ whole genome shotgun (WGS) entry which is preliminary data.</text>
</comment>
<dbReference type="OrthoDB" id="603864at2"/>
<gene>
    <name evidence="2" type="ORF">ETU09_08000</name>
</gene>
<dbReference type="Proteomes" id="UP000319499">
    <property type="component" value="Unassembled WGS sequence"/>
</dbReference>
<dbReference type="AlphaFoldDB" id="A0A563DAD1"/>
<dbReference type="SUPFAM" id="SSF81301">
    <property type="entry name" value="Nucleotidyltransferase"/>
    <property type="match status" value="1"/>
</dbReference>
<protein>
    <submittedName>
        <fullName evidence="2">DUF4280 domain-containing protein</fullName>
    </submittedName>
</protein>
<dbReference type="Pfam" id="PF14107">
    <property type="entry name" value="DUF4280"/>
    <property type="match status" value="1"/>
</dbReference>
<name>A0A563DAD1_9FLAO</name>
<dbReference type="Gene3D" id="3.30.460.10">
    <property type="entry name" value="Beta Polymerase, domain 2"/>
    <property type="match status" value="1"/>
</dbReference>
<sequence>MAVDDLFIPDGVYLKCDQGATVVNLKVNFKKHKLYGEIIATEKDHTPLVNIPSFGACSSTGSACTPTDTYWVNIHEGGTLVQKQKPLLETSFCKCMKGGNIKIFFSEAEAIAGLEADKNERVDKIPYIDAILGKATLGPLNPLFLFTDTEPSDVGRGVRKGIKSTYHGLKQMILHPIDTAKGLGKLAMTGVAGYVPPMTSASFGGIPTESEIKMQQDWFDKTPEQRIADFDKDMGTDLTSTHEGIKAAASEFYDQKIVHGTNAERGVLMGQTAEFIGELVVGSKGAGAAIKSAKGSAVAASATEKLSIAITAINEFVKTTKLGKIAKSIKGIFKVGRRNLNIPQGLTKLQFEEFSKALKELLKNEGIEGKVEVHGSRAKGTARPNSDIDIKVIVNDESFAKLAQKRLSETVGGNKKAIEKTVKNQQRIRARGISETFESNVWEDVFPTIKESGVEKIQISVMTENSPFNTGPSITIK</sequence>
<feature type="domain" description="Polymerase nucleotidyl transferase" evidence="1">
    <location>
        <begin position="354"/>
        <end position="408"/>
    </location>
</feature>
<dbReference type="EMBL" id="SELH01000024">
    <property type="protein sequence ID" value="TWP27052.1"/>
    <property type="molecule type" value="Genomic_DNA"/>
</dbReference>
<dbReference type="InterPro" id="IPR025460">
    <property type="entry name" value="DUF4280"/>
</dbReference>
<dbReference type="GO" id="GO:0016779">
    <property type="term" value="F:nucleotidyltransferase activity"/>
    <property type="evidence" value="ECO:0007669"/>
    <property type="project" value="InterPro"/>
</dbReference>
<dbReference type="CDD" id="cd05403">
    <property type="entry name" value="NT_KNTase_like"/>
    <property type="match status" value="1"/>
</dbReference>
<accession>A0A563DAD1</accession>
<dbReference type="Pfam" id="PF01909">
    <property type="entry name" value="NTP_transf_2"/>
    <property type="match status" value="1"/>
</dbReference>
<keyword evidence="3" id="KW-1185">Reference proteome</keyword>
<evidence type="ECO:0000259" key="1">
    <source>
        <dbReference type="Pfam" id="PF01909"/>
    </source>
</evidence>
<proteinExistence type="predicted"/>
<organism evidence="2 3">
    <name type="scientific">Apibacter muscae</name>
    <dbReference type="NCBI Taxonomy" id="2509004"/>
    <lineage>
        <taxon>Bacteria</taxon>
        <taxon>Pseudomonadati</taxon>
        <taxon>Bacteroidota</taxon>
        <taxon>Flavobacteriia</taxon>
        <taxon>Flavobacteriales</taxon>
        <taxon>Weeksellaceae</taxon>
        <taxon>Apibacter</taxon>
    </lineage>
</organism>
<dbReference type="InterPro" id="IPR002934">
    <property type="entry name" value="Polymerase_NTP_transf_dom"/>
</dbReference>